<organism evidence="1">
    <name type="scientific">uncultured Pyrinomonadaceae bacterium</name>
    <dbReference type="NCBI Taxonomy" id="2283094"/>
    <lineage>
        <taxon>Bacteria</taxon>
        <taxon>Pseudomonadati</taxon>
        <taxon>Acidobacteriota</taxon>
        <taxon>Blastocatellia</taxon>
        <taxon>Blastocatellales</taxon>
        <taxon>Pyrinomonadaceae</taxon>
        <taxon>environmental samples</taxon>
    </lineage>
</organism>
<name>A0A6J4NCS4_9BACT</name>
<dbReference type="AlphaFoldDB" id="A0A6J4NCS4"/>
<dbReference type="EMBL" id="CADCUR010000026">
    <property type="protein sequence ID" value="CAA9380775.1"/>
    <property type="molecule type" value="Genomic_DNA"/>
</dbReference>
<gene>
    <name evidence="1" type="ORF">AVDCRST_MAG74-352</name>
</gene>
<reference evidence="1" key="1">
    <citation type="submission" date="2020-02" db="EMBL/GenBank/DDBJ databases">
        <authorList>
            <person name="Meier V. D."/>
        </authorList>
    </citation>
    <scope>NUCLEOTIDE SEQUENCE</scope>
    <source>
        <strain evidence="1">AVDCRST_MAG74</strain>
    </source>
</reference>
<accession>A0A6J4NCS4</accession>
<proteinExistence type="predicted"/>
<evidence type="ECO:0000313" key="1">
    <source>
        <dbReference type="EMBL" id="CAA9380775.1"/>
    </source>
</evidence>
<sequence length="44" mass="5178">MPFCRLFCYNRIGSANQNKLFGVKPNQRAEIPILFLIKNSERHL</sequence>
<protein>
    <submittedName>
        <fullName evidence="1">Uncharacterized protein</fullName>
    </submittedName>
</protein>